<evidence type="ECO:0000313" key="3">
    <source>
        <dbReference type="Proteomes" id="UP000193380"/>
    </source>
</evidence>
<gene>
    <name evidence="2" type="ORF">GSONMT00014854001</name>
</gene>
<dbReference type="Proteomes" id="UP000193380">
    <property type="component" value="Unassembled WGS sequence"/>
</dbReference>
<evidence type="ECO:0000313" key="2">
    <source>
        <dbReference type="EMBL" id="CDQ99093.1"/>
    </source>
</evidence>
<proteinExistence type="predicted"/>
<protein>
    <submittedName>
        <fullName evidence="2">Uncharacterized protein</fullName>
    </submittedName>
</protein>
<accession>A0A060Z4S1</accession>
<dbReference type="EMBL" id="FR943220">
    <property type="protein sequence ID" value="CDQ99093.1"/>
    <property type="molecule type" value="Genomic_DNA"/>
</dbReference>
<feature type="chain" id="PRO_5001597629" evidence="1">
    <location>
        <begin position="28"/>
        <end position="67"/>
    </location>
</feature>
<reference evidence="2" key="2">
    <citation type="submission" date="2014-03" db="EMBL/GenBank/DDBJ databases">
        <authorList>
            <person name="Genoscope - CEA"/>
        </authorList>
    </citation>
    <scope>NUCLEOTIDE SEQUENCE</scope>
</reference>
<feature type="non-terminal residue" evidence="2">
    <location>
        <position position="1"/>
    </location>
</feature>
<name>A0A060Z4S1_ONCMY</name>
<feature type="signal peptide" evidence="1">
    <location>
        <begin position="1"/>
        <end position="27"/>
    </location>
</feature>
<dbReference type="PaxDb" id="8022-A0A060Z4S1"/>
<reference evidence="2" key="1">
    <citation type="journal article" date="2014" name="Nat. Commun.">
        <title>The rainbow trout genome provides novel insights into evolution after whole-genome duplication in vertebrates.</title>
        <authorList>
            <person name="Berthelot C."/>
            <person name="Brunet F."/>
            <person name="Chalopin D."/>
            <person name="Juanchich A."/>
            <person name="Bernard M."/>
            <person name="Noel B."/>
            <person name="Bento P."/>
            <person name="Da Silva C."/>
            <person name="Labadie K."/>
            <person name="Alberti A."/>
            <person name="Aury J.M."/>
            <person name="Louis A."/>
            <person name="Dehais P."/>
            <person name="Bardou P."/>
            <person name="Montfort J."/>
            <person name="Klopp C."/>
            <person name="Cabau C."/>
            <person name="Gaspin C."/>
            <person name="Thorgaard G.H."/>
            <person name="Boussaha M."/>
            <person name="Quillet E."/>
            <person name="Guyomard R."/>
            <person name="Galiana D."/>
            <person name="Bobe J."/>
            <person name="Volff J.N."/>
            <person name="Genet C."/>
            <person name="Wincker P."/>
            <person name="Jaillon O."/>
            <person name="Roest Crollius H."/>
            <person name="Guiguen Y."/>
        </authorList>
    </citation>
    <scope>NUCLEOTIDE SEQUENCE [LARGE SCALE GENOMIC DNA]</scope>
</reference>
<keyword evidence="1" id="KW-0732">Signal</keyword>
<organism evidence="2 3">
    <name type="scientific">Oncorhynchus mykiss</name>
    <name type="common">Rainbow trout</name>
    <name type="synonym">Salmo gairdneri</name>
    <dbReference type="NCBI Taxonomy" id="8022"/>
    <lineage>
        <taxon>Eukaryota</taxon>
        <taxon>Metazoa</taxon>
        <taxon>Chordata</taxon>
        <taxon>Craniata</taxon>
        <taxon>Vertebrata</taxon>
        <taxon>Euteleostomi</taxon>
        <taxon>Actinopterygii</taxon>
        <taxon>Neopterygii</taxon>
        <taxon>Teleostei</taxon>
        <taxon>Protacanthopterygii</taxon>
        <taxon>Salmoniformes</taxon>
        <taxon>Salmonidae</taxon>
        <taxon>Salmoninae</taxon>
        <taxon>Oncorhynchus</taxon>
    </lineage>
</organism>
<dbReference type="AlphaFoldDB" id="A0A060Z4S1"/>
<sequence length="67" mass="7160">RCFSASVALSLSLFTACKSLLNKKADAAKPTTNNNSKNSIVSAINAMKDNSMAAAQMVRILNHYLLS</sequence>
<evidence type="ECO:0000256" key="1">
    <source>
        <dbReference type="SAM" id="SignalP"/>
    </source>
</evidence>